<evidence type="ECO:0000313" key="1">
    <source>
        <dbReference type="EMBL" id="KAH3877564.1"/>
    </source>
</evidence>
<protein>
    <submittedName>
        <fullName evidence="1">Uncharacterized protein</fullName>
    </submittedName>
</protein>
<sequence>LEEEVSFSAFLNEFSVEEPRMFDGSEFQSLEAAYTKLCSPYDTDLIFVGITNEDASFFDLKFRLGS</sequence>
<dbReference type="EMBL" id="JAIWYP010000001">
    <property type="protein sequence ID" value="KAH3877564.1"/>
    <property type="molecule type" value="Genomic_DNA"/>
</dbReference>
<evidence type="ECO:0000313" key="2">
    <source>
        <dbReference type="Proteomes" id="UP000828390"/>
    </source>
</evidence>
<dbReference type="Proteomes" id="UP000828390">
    <property type="component" value="Unassembled WGS sequence"/>
</dbReference>
<proteinExistence type="predicted"/>
<keyword evidence="2" id="KW-1185">Reference proteome</keyword>
<comment type="caution">
    <text evidence="1">The sequence shown here is derived from an EMBL/GenBank/DDBJ whole genome shotgun (WGS) entry which is preliminary data.</text>
</comment>
<organism evidence="1 2">
    <name type="scientific">Dreissena polymorpha</name>
    <name type="common">Zebra mussel</name>
    <name type="synonym">Mytilus polymorpha</name>
    <dbReference type="NCBI Taxonomy" id="45954"/>
    <lineage>
        <taxon>Eukaryota</taxon>
        <taxon>Metazoa</taxon>
        <taxon>Spiralia</taxon>
        <taxon>Lophotrochozoa</taxon>
        <taxon>Mollusca</taxon>
        <taxon>Bivalvia</taxon>
        <taxon>Autobranchia</taxon>
        <taxon>Heteroconchia</taxon>
        <taxon>Euheterodonta</taxon>
        <taxon>Imparidentia</taxon>
        <taxon>Neoheterodontei</taxon>
        <taxon>Myida</taxon>
        <taxon>Dreissenoidea</taxon>
        <taxon>Dreissenidae</taxon>
        <taxon>Dreissena</taxon>
    </lineage>
</organism>
<feature type="non-terminal residue" evidence="1">
    <location>
        <position position="1"/>
    </location>
</feature>
<name>A0A9D4MKB2_DREPO</name>
<dbReference type="AlphaFoldDB" id="A0A9D4MKB2"/>
<reference evidence="1" key="1">
    <citation type="journal article" date="2019" name="bioRxiv">
        <title>The Genome of the Zebra Mussel, Dreissena polymorpha: A Resource for Invasive Species Research.</title>
        <authorList>
            <person name="McCartney M.A."/>
            <person name="Auch B."/>
            <person name="Kono T."/>
            <person name="Mallez S."/>
            <person name="Zhang Y."/>
            <person name="Obille A."/>
            <person name="Becker A."/>
            <person name="Abrahante J.E."/>
            <person name="Garbe J."/>
            <person name="Badalamenti J.P."/>
            <person name="Herman A."/>
            <person name="Mangelson H."/>
            <person name="Liachko I."/>
            <person name="Sullivan S."/>
            <person name="Sone E.D."/>
            <person name="Koren S."/>
            <person name="Silverstein K.A.T."/>
            <person name="Beckman K.B."/>
            <person name="Gohl D.M."/>
        </authorList>
    </citation>
    <scope>NUCLEOTIDE SEQUENCE</scope>
    <source>
        <strain evidence="1">Duluth1</strain>
        <tissue evidence="1">Whole animal</tissue>
    </source>
</reference>
<gene>
    <name evidence="1" type="ORF">DPMN_001439</name>
</gene>
<accession>A0A9D4MKB2</accession>
<reference evidence="1" key="2">
    <citation type="submission" date="2020-11" db="EMBL/GenBank/DDBJ databases">
        <authorList>
            <person name="McCartney M.A."/>
            <person name="Auch B."/>
            <person name="Kono T."/>
            <person name="Mallez S."/>
            <person name="Becker A."/>
            <person name="Gohl D.M."/>
            <person name="Silverstein K.A.T."/>
            <person name="Koren S."/>
            <person name="Bechman K.B."/>
            <person name="Herman A."/>
            <person name="Abrahante J.E."/>
            <person name="Garbe J."/>
        </authorList>
    </citation>
    <scope>NUCLEOTIDE SEQUENCE</scope>
    <source>
        <strain evidence="1">Duluth1</strain>
        <tissue evidence="1">Whole animal</tissue>
    </source>
</reference>